<dbReference type="InParanoid" id="A0A0C3AJW2"/>
<keyword evidence="1" id="KW-0472">Membrane</keyword>
<feature type="transmembrane region" description="Helical" evidence="1">
    <location>
        <begin position="201"/>
        <end position="220"/>
    </location>
</feature>
<evidence type="ECO:0000256" key="1">
    <source>
        <dbReference type="SAM" id="Phobius"/>
    </source>
</evidence>
<protein>
    <recommendedName>
        <fullName evidence="2">DUF6533 domain-containing protein</fullName>
    </recommendedName>
</protein>
<feature type="transmembrane region" description="Helical" evidence="1">
    <location>
        <begin position="151"/>
        <end position="173"/>
    </location>
</feature>
<feature type="domain" description="DUF6533" evidence="2">
    <location>
        <begin position="9"/>
        <end position="54"/>
    </location>
</feature>
<feature type="transmembrane region" description="Helical" evidence="1">
    <location>
        <begin position="108"/>
        <end position="128"/>
    </location>
</feature>
<dbReference type="Pfam" id="PF20151">
    <property type="entry name" value="DUF6533"/>
    <property type="match status" value="1"/>
</dbReference>
<accession>A0A0C3AJW2</accession>
<evidence type="ECO:0000313" key="3">
    <source>
        <dbReference type="EMBL" id="KIM74113.1"/>
    </source>
</evidence>
<dbReference type="AlphaFoldDB" id="A0A0C3AJW2"/>
<evidence type="ECO:0000259" key="2">
    <source>
        <dbReference type="Pfam" id="PF20151"/>
    </source>
</evidence>
<keyword evidence="4" id="KW-1185">Reference proteome</keyword>
<keyword evidence="1" id="KW-1133">Transmembrane helix</keyword>
<organism evidence="3 4">
    <name type="scientific">Piloderma croceum (strain F 1598)</name>
    <dbReference type="NCBI Taxonomy" id="765440"/>
    <lineage>
        <taxon>Eukaryota</taxon>
        <taxon>Fungi</taxon>
        <taxon>Dikarya</taxon>
        <taxon>Basidiomycota</taxon>
        <taxon>Agaricomycotina</taxon>
        <taxon>Agaricomycetes</taxon>
        <taxon>Agaricomycetidae</taxon>
        <taxon>Atheliales</taxon>
        <taxon>Atheliaceae</taxon>
        <taxon>Piloderma</taxon>
    </lineage>
</organism>
<evidence type="ECO:0000313" key="4">
    <source>
        <dbReference type="Proteomes" id="UP000054166"/>
    </source>
</evidence>
<keyword evidence="1" id="KW-0812">Transmembrane</keyword>
<feature type="transmembrane region" description="Helical" evidence="1">
    <location>
        <begin position="76"/>
        <end position="96"/>
    </location>
</feature>
<reference evidence="3 4" key="1">
    <citation type="submission" date="2014-04" db="EMBL/GenBank/DDBJ databases">
        <authorList>
            <consortium name="DOE Joint Genome Institute"/>
            <person name="Kuo A."/>
            <person name="Tarkka M."/>
            <person name="Buscot F."/>
            <person name="Kohler A."/>
            <person name="Nagy L.G."/>
            <person name="Floudas D."/>
            <person name="Copeland A."/>
            <person name="Barry K.W."/>
            <person name="Cichocki N."/>
            <person name="Veneault-Fourrey C."/>
            <person name="LaButti K."/>
            <person name="Lindquist E.A."/>
            <person name="Lipzen A."/>
            <person name="Lundell T."/>
            <person name="Morin E."/>
            <person name="Murat C."/>
            <person name="Sun H."/>
            <person name="Tunlid A."/>
            <person name="Henrissat B."/>
            <person name="Grigoriev I.V."/>
            <person name="Hibbett D.S."/>
            <person name="Martin F."/>
            <person name="Nordberg H.P."/>
            <person name="Cantor M.N."/>
            <person name="Hua S.X."/>
        </authorList>
    </citation>
    <scope>NUCLEOTIDE SEQUENCE [LARGE SCALE GENOMIC DNA]</scope>
    <source>
        <strain evidence="3 4">F 1598</strain>
    </source>
</reference>
<reference evidence="4" key="2">
    <citation type="submission" date="2015-01" db="EMBL/GenBank/DDBJ databases">
        <title>Evolutionary Origins and Diversification of the Mycorrhizal Mutualists.</title>
        <authorList>
            <consortium name="DOE Joint Genome Institute"/>
            <consortium name="Mycorrhizal Genomics Consortium"/>
            <person name="Kohler A."/>
            <person name="Kuo A."/>
            <person name="Nagy L.G."/>
            <person name="Floudas D."/>
            <person name="Copeland A."/>
            <person name="Barry K.W."/>
            <person name="Cichocki N."/>
            <person name="Veneault-Fourrey C."/>
            <person name="LaButti K."/>
            <person name="Lindquist E.A."/>
            <person name="Lipzen A."/>
            <person name="Lundell T."/>
            <person name="Morin E."/>
            <person name="Murat C."/>
            <person name="Riley R."/>
            <person name="Ohm R."/>
            <person name="Sun H."/>
            <person name="Tunlid A."/>
            <person name="Henrissat B."/>
            <person name="Grigoriev I.V."/>
            <person name="Hibbett D.S."/>
            <person name="Martin F."/>
        </authorList>
    </citation>
    <scope>NUCLEOTIDE SEQUENCE [LARGE SCALE GENOMIC DNA]</scope>
    <source>
        <strain evidence="4">F 1598</strain>
    </source>
</reference>
<dbReference type="InterPro" id="IPR045340">
    <property type="entry name" value="DUF6533"/>
</dbReference>
<proteinExistence type="predicted"/>
<feature type="transmembrane region" description="Helical" evidence="1">
    <location>
        <begin position="38"/>
        <end position="64"/>
    </location>
</feature>
<name>A0A0C3AJW2_PILCF</name>
<dbReference type="HOGENOM" id="CLU_035509_7_0_1"/>
<dbReference type="OrthoDB" id="2686513at2759"/>
<feature type="transmembrane region" description="Helical" evidence="1">
    <location>
        <begin position="6"/>
        <end position="26"/>
    </location>
</feature>
<dbReference type="EMBL" id="KN833066">
    <property type="protein sequence ID" value="KIM74113.1"/>
    <property type="molecule type" value="Genomic_DNA"/>
</dbReference>
<sequence>MDDVLLLAYLHFLAISILYYDWALTLDIEMSSIWRRPVSVSAVFFVLNRYLSIVGNVFITVFNFKKLSLPSCQSYGLFHQLFLVVNQVLVCMLLTIRTWALYGRNIRILLFIIGIAALLLGVASWSLVGQDQTFPIVVGGCHMELSNKTGIHLAVAWEALLGFDSLIFILTLLKTYRVRPRHDFILPKRINIVSLVLRDGAIYYAVMVLANLANILTLYLSSPILKGCLSSFASCISVTMMSRLMLNLHSTASAGIFSTLPSPYPSDGVAFTSRPLDLDFEMHSNDTEYELDVKAPVQSLHARTKYIVQEAGVQEIELVNRDALGQEDVL</sequence>
<gene>
    <name evidence="3" type="ORF">PILCRDRAFT_828522</name>
</gene>
<dbReference type="Proteomes" id="UP000054166">
    <property type="component" value="Unassembled WGS sequence"/>
</dbReference>